<feature type="domain" description="F-box" evidence="1">
    <location>
        <begin position="1"/>
        <end position="55"/>
    </location>
</feature>
<gene>
    <name evidence="2" type="ORF">EIP91_004064</name>
</gene>
<accession>A0A4R0R9G8</accession>
<proteinExistence type="predicted"/>
<reference evidence="2 3" key="1">
    <citation type="submission" date="2018-11" db="EMBL/GenBank/DDBJ databases">
        <title>Genome assembly of Steccherinum ochraceum LE-BIN_3174, the white-rot fungus of the Steccherinaceae family (The Residual Polyporoid clade, Polyporales, Basidiomycota).</title>
        <authorList>
            <person name="Fedorova T.V."/>
            <person name="Glazunova O.A."/>
            <person name="Landesman E.O."/>
            <person name="Moiseenko K.V."/>
            <person name="Psurtseva N.V."/>
            <person name="Savinova O.S."/>
            <person name="Shakhova N.V."/>
            <person name="Tyazhelova T.V."/>
            <person name="Vasina D.V."/>
        </authorList>
    </citation>
    <scope>NUCLEOTIDE SEQUENCE [LARGE SCALE GENOMIC DNA]</scope>
    <source>
        <strain evidence="2 3">LE-BIN_3174</strain>
    </source>
</reference>
<dbReference type="InterPro" id="IPR001810">
    <property type="entry name" value="F-box_dom"/>
</dbReference>
<dbReference type="CDD" id="cd09917">
    <property type="entry name" value="F-box_SF"/>
    <property type="match status" value="1"/>
</dbReference>
<keyword evidence="3" id="KW-1185">Reference proteome</keyword>
<dbReference type="PROSITE" id="PS50181">
    <property type="entry name" value="FBOX"/>
    <property type="match status" value="1"/>
</dbReference>
<organism evidence="2 3">
    <name type="scientific">Steccherinum ochraceum</name>
    <dbReference type="NCBI Taxonomy" id="92696"/>
    <lineage>
        <taxon>Eukaryota</taxon>
        <taxon>Fungi</taxon>
        <taxon>Dikarya</taxon>
        <taxon>Basidiomycota</taxon>
        <taxon>Agaricomycotina</taxon>
        <taxon>Agaricomycetes</taxon>
        <taxon>Polyporales</taxon>
        <taxon>Steccherinaceae</taxon>
        <taxon>Steccherinum</taxon>
    </lineage>
</organism>
<sequence>MATILSLPNELLIDIFSYVASDVRKSHVTATLSPVCKIFHRVIQSSGIDVMYTPLRGIDRMQRFLDLVQDRELSQKRVYSLLLVVAGIEDEDTTEDTLALSMFETILSTIDASRLHTLFIYVPFAKDETPVLQLSVPLHALTDLHLSGLLAVSPAGHPPHTPNLERVQLLRLYRLPPEAKDFPRFIHNLAPRLTQLKLSMLSPPESLMHRISQFDDSVTRNVLHAKALYHKFPTSLRQIVASFTYQRGDAITLMHLIFRAREEAPAVEVTTSREGQLDHIPGSDEEDGVEAARIDGFALEWKSVSSGEESS</sequence>
<comment type="caution">
    <text evidence="2">The sequence shown here is derived from an EMBL/GenBank/DDBJ whole genome shotgun (WGS) entry which is preliminary data.</text>
</comment>
<dbReference type="AlphaFoldDB" id="A0A4R0R9G8"/>
<evidence type="ECO:0000313" key="3">
    <source>
        <dbReference type="Proteomes" id="UP000292702"/>
    </source>
</evidence>
<protein>
    <recommendedName>
        <fullName evidence="1">F-box domain-containing protein</fullName>
    </recommendedName>
</protein>
<evidence type="ECO:0000313" key="2">
    <source>
        <dbReference type="EMBL" id="TCD64460.1"/>
    </source>
</evidence>
<dbReference type="Proteomes" id="UP000292702">
    <property type="component" value="Unassembled WGS sequence"/>
</dbReference>
<dbReference type="EMBL" id="RWJN01000235">
    <property type="protein sequence ID" value="TCD64460.1"/>
    <property type="molecule type" value="Genomic_DNA"/>
</dbReference>
<evidence type="ECO:0000259" key="1">
    <source>
        <dbReference type="PROSITE" id="PS50181"/>
    </source>
</evidence>
<name>A0A4R0R9G8_9APHY</name>